<evidence type="ECO:0000313" key="1">
    <source>
        <dbReference type="EMBL" id="RHZ58678.1"/>
    </source>
</evidence>
<dbReference type="Proteomes" id="UP000266861">
    <property type="component" value="Unassembled WGS sequence"/>
</dbReference>
<dbReference type="STRING" id="1348612.A0A397H9S2"/>
<reference evidence="1 2" key="1">
    <citation type="submission" date="2018-08" db="EMBL/GenBank/DDBJ databases">
        <title>Genome and evolution of the arbuscular mycorrhizal fungus Diversispora epigaea (formerly Glomus versiforme) and its bacterial endosymbionts.</title>
        <authorList>
            <person name="Sun X."/>
            <person name="Fei Z."/>
            <person name="Harrison M."/>
        </authorList>
    </citation>
    <scope>NUCLEOTIDE SEQUENCE [LARGE SCALE GENOMIC DNA]</scope>
    <source>
        <strain evidence="1 2">IT104</strain>
    </source>
</reference>
<sequence>MSSCVSSYMPSSMSWLLSSLMNALLRPDLKRQCISLERTICQTARTLWVELGRILESVKTPMYKDHSELPTHILGELLFITPSLNGREKNIEPAIIAYGSEVVVNHTDNYASFSECVRYFKTISTADLYIYSSPLNTEDNGDENNNYGEKEDNDDQFLKNMKNYKCNQISLHLLTGIKIYLGTLIDIQEIYIPKFLKFGVLHERSNAWRYQVREYENIMANREELTSKTVVWWIDFVWSKMECNIKDLNKEMKKLKHSLGMTDKYG</sequence>
<evidence type="ECO:0000313" key="2">
    <source>
        <dbReference type="Proteomes" id="UP000266861"/>
    </source>
</evidence>
<gene>
    <name evidence="1" type="ORF">Glove_372g87</name>
</gene>
<dbReference type="EMBL" id="PQFF01000335">
    <property type="protein sequence ID" value="RHZ58678.1"/>
    <property type="molecule type" value="Genomic_DNA"/>
</dbReference>
<accession>A0A397H9S2</accession>
<name>A0A397H9S2_9GLOM</name>
<comment type="caution">
    <text evidence="1">The sequence shown here is derived from an EMBL/GenBank/DDBJ whole genome shotgun (WGS) entry which is preliminary data.</text>
</comment>
<dbReference type="AlphaFoldDB" id="A0A397H9S2"/>
<organism evidence="1 2">
    <name type="scientific">Diversispora epigaea</name>
    <dbReference type="NCBI Taxonomy" id="1348612"/>
    <lineage>
        <taxon>Eukaryota</taxon>
        <taxon>Fungi</taxon>
        <taxon>Fungi incertae sedis</taxon>
        <taxon>Mucoromycota</taxon>
        <taxon>Glomeromycotina</taxon>
        <taxon>Glomeromycetes</taxon>
        <taxon>Diversisporales</taxon>
        <taxon>Diversisporaceae</taxon>
        <taxon>Diversispora</taxon>
    </lineage>
</organism>
<keyword evidence="2" id="KW-1185">Reference proteome</keyword>
<protein>
    <submittedName>
        <fullName evidence="1">Uncharacterized protein</fullName>
    </submittedName>
</protein>
<proteinExistence type="predicted"/>